<evidence type="ECO:0000313" key="2">
    <source>
        <dbReference type="Proteomes" id="UP001523369"/>
    </source>
</evidence>
<proteinExistence type="predicted"/>
<dbReference type="SUPFAM" id="SSF52266">
    <property type="entry name" value="SGNH hydrolase"/>
    <property type="match status" value="1"/>
</dbReference>
<dbReference type="Proteomes" id="UP001523369">
    <property type="component" value="Unassembled WGS sequence"/>
</dbReference>
<protein>
    <submittedName>
        <fullName evidence="1">Uncharacterized protein</fullName>
    </submittedName>
</protein>
<accession>A0ABT1DZL0</accession>
<evidence type="ECO:0000313" key="1">
    <source>
        <dbReference type="EMBL" id="MCO8275466.1"/>
    </source>
</evidence>
<sequence>MHDPSAVRDPAAPIRWDARYDQGDHLHPHNAGMEVLATAISLDLLA</sequence>
<organism evidence="1 2">
    <name type="scientific">Paractinoplanes aksuensis</name>
    <dbReference type="NCBI Taxonomy" id="2939490"/>
    <lineage>
        <taxon>Bacteria</taxon>
        <taxon>Bacillati</taxon>
        <taxon>Actinomycetota</taxon>
        <taxon>Actinomycetes</taxon>
        <taxon>Micromonosporales</taxon>
        <taxon>Micromonosporaceae</taxon>
        <taxon>Paractinoplanes</taxon>
    </lineage>
</organism>
<reference evidence="1 2" key="1">
    <citation type="submission" date="2022-06" db="EMBL/GenBank/DDBJ databases">
        <title>New Species of the Genus Actinoplanes, ActinopZanes ferrugineus.</title>
        <authorList>
            <person name="Ding P."/>
        </authorList>
    </citation>
    <scope>NUCLEOTIDE SEQUENCE [LARGE SCALE GENOMIC DNA]</scope>
    <source>
        <strain evidence="1 2">TRM88003</strain>
    </source>
</reference>
<gene>
    <name evidence="1" type="ORF">M1L60_33275</name>
</gene>
<name>A0ABT1DZL0_9ACTN</name>
<dbReference type="RefSeq" id="WP_253241530.1">
    <property type="nucleotide sequence ID" value="NZ_JAMYJR010000038.1"/>
</dbReference>
<comment type="caution">
    <text evidence="1">The sequence shown here is derived from an EMBL/GenBank/DDBJ whole genome shotgun (WGS) entry which is preliminary data.</text>
</comment>
<keyword evidence="2" id="KW-1185">Reference proteome</keyword>
<dbReference type="EMBL" id="JAMYJR010000038">
    <property type="protein sequence ID" value="MCO8275466.1"/>
    <property type="molecule type" value="Genomic_DNA"/>
</dbReference>